<dbReference type="RefSeq" id="WP_123738896.1">
    <property type="nucleotide sequence ID" value="NZ_RKHQ01000001.1"/>
</dbReference>
<feature type="domain" description="Glycosyl hydrolase family 32 C-terminal" evidence="7">
    <location>
        <begin position="522"/>
        <end position="646"/>
    </location>
</feature>
<dbReference type="Pfam" id="PF00251">
    <property type="entry name" value="Glyco_hydro_32N"/>
    <property type="match status" value="1"/>
</dbReference>
<protein>
    <recommendedName>
        <fullName evidence="2">beta-fructofuranosidase</fullName>
        <ecNumber evidence="2">3.2.1.26</ecNumber>
    </recommendedName>
</protein>
<dbReference type="OrthoDB" id="9776657at2"/>
<dbReference type="SUPFAM" id="SSF49899">
    <property type="entry name" value="Concanavalin A-like lectins/glucanases"/>
    <property type="match status" value="1"/>
</dbReference>
<dbReference type="PANTHER" id="PTHR43101:SF1">
    <property type="entry name" value="BETA-FRUCTOSIDASE"/>
    <property type="match status" value="1"/>
</dbReference>
<dbReference type="InterPro" id="IPR013320">
    <property type="entry name" value="ConA-like_dom_sf"/>
</dbReference>
<sequence>MTTRTRAATTDPACDQLELAPGERARTWVAPTVAGGPPGTLLAVASGESADAWWVLGIDRDARWVLRRGDGRAGWTDHPVPARLEPFTWALVDIAVDADGVLVVTVSGEPTRLPAAGHDGAPAWRVRIGVHGDRGWSGPLVDGRPWYDGFVGLCGRVEVGRLADGEDEDLPAPTLDPRSAWPPAPLTDLDRPRWHFSPPTGWMNEPHGALHHGGRHHLFYQRNELGPFWGAITWGHAVSDDLVTWRDVGHALEPHLVPCAPDGIWSGSSAKDAEGSPYLFFTGGDERDDPNQRTVVARPVTADLSEWVADRRPVTTWHDAAAAAAGLGLTLLREFRDPFVWREGEEWFQLVGTGVEGRGGTAFLFAAPGPDGPWDAVGPLLVGDAAAQPETGVMWELPGLVPIGRGLDGVERHLFLVSPWWAEPGPHWLQYVWYWVGVWDRDARRFRPDDTAPRSLDVGGYLTGGTLSVTEDGRVLLWSITQDLLSDEEHRDRGWAGGAGLPLELSLREGLLAVAPVREVTRLRDGSAEVTSSPEGGAGFELSDGAMWELEVDLDLPRGGSVVVAVRPGGDETTRLTVTRRDDEEVVLHVAGPRERPSRHVGADLPGRVRLRVMADHSLVEAFLGDRVVATTRAWARPGTREGAHVDVGDGAVVVGSRAWRLRPAPVLGDRRETPRSGAAT</sequence>
<dbReference type="GO" id="GO:0004564">
    <property type="term" value="F:beta-fructofuranosidase activity"/>
    <property type="evidence" value="ECO:0007669"/>
    <property type="project" value="UniProtKB-EC"/>
</dbReference>
<comment type="similarity">
    <text evidence="1 5">Belongs to the glycosyl hydrolase 32 family.</text>
</comment>
<dbReference type="CDD" id="cd08996">
    <property type="entry name" value="GH32_FFase"/>
    <property type="match status" value="1"/>
</dbReference>
<dbReference type="Gene3D" id="2.115.10.20">
    <property type="entry name" value="Glycosyl hydrolase domain, family 43"/>
    <property type="match status" value="1"/>
</dbReference>
<keyword evidence="4 5" id="KW-0326">Glycosidase</keyword>
<dbReference type="Pfam" id="PF08244">
    <property type="entry name" value="Glyco_hydro_32C"/>
    <property type="match status" value="1"/>
</dbReference>
<dbReference type="Proteomes" id="UP000275356">
    <property type="component" value="Unassembled WGS sequence"/>
</dbReference>
<evidence type="ECO:0000313" key="9">
    <source>
        <dbReference type="Proteomes" id="UP000275356"/>
    </source>
</evidence>
<evidence type="ECO:0000256" key="4">
    <source>
        <dbReference type="ARBA" id="ARBA00023295"/>
    </source>
</evidence>
<keyword evidence="9" id="KW-1185">Reference proteome</keyword>
<dbReference type="InterPro" id="IPR013189">
    <property type="entry name" value="Glyco_hydro_32_C"/>
</dbReference>
<evidence type="ECO:0000259" key="6">
    <source>
        <dbReference type="Pfam" id="PF00251"/>
    </source>
</evidence>
<dbReference type="InterPro" id="IPR051214">
    <property type="entry name" value="GH32_Enzymes"/>
</dbReference>
<name>A0A3N2DAC8_9MICO</name>
<reference evidence="8 9" key="1">
    <citation type="submission" date="2018-11" db="EMBL/GenBank/DDBJ databases">
        <title>Sequencing the genomes of 1000 actinobacteria strains.</title>
        <authorList>
            <person name="Klenk H.-P."/>
        </authorList>
    </citation>
    <scope>NUCLEOTIDE SEQUENCE [LARGE SCALE GENOMIC DNA]</scope>
    <source>
        <strain evidence="8 9">DSM 13521</strain>
    </source>
</reference>
<organism evidence="8 9">
    <name type="scientific">Salana multivorans</name>
    <dbReference type="NCBI Taxonomy" id="120377"/>
    <lineage>
        <taxon>Bacteria</taxon>
        <taxon>Bacillati</taxon>
        <taxon>Actinomycetota</taxon>
        <taxon>Actinomycetes</taxon>
        <taxon>Micrococcales</taxon>
        <taxon>Beutenbergiaceae</taxon>
        <taxon>Salana</taxon>
    </lineage>
</organism>
<proteinExistence type="inferred from homology"/>
<evidence type="ECO:0000256" key="1">
    <source>
        <dbReference type="ARBA" id="ARBA00009902"/>
    </source>
</evidence>
<evidence type="ECO:0000259" key="7">
    <source>
        <dbReference type="Pfam" id="PF08244"/>
    </source>
</evidence>
<evidence type="ECO:0000256" key="5">
    <source>
        <dbReference type="RuleBase" id="RU362110"/>
    </source>
</evidence>
<comment type="caution">
    <text evidence="8">The sequence shown here is derived from an EMBL/GenBank/DDBJ whole genome shotgun (WGS) entry which is preliminary data.</text>
</comment>
<evidence type="ECO:0000256" key="3">
    <source>
        <dbReference type="ARBA" id="ARBA00022801"/>
    </source>
</evidence>
<feature type="domain" description="Glycosyl hydrolase family 32 N-terminal" evidence="6">
    <location>
        <begin position="195"/>
        <end position="510"/>
    </location>
</feature>
<dbReference type="AlphaFoldDB" id="A0A3N2DAC8"/>
<dbReference type="EMBL" id="RKHQ01000001">
    <property type="protein sequence ID" value="ROR96760.1"/>
    <property type="molecule type" value="Genomic_DNA"/>
</dbReference>
<dbReference type="GO" id="GO:0005975">
    <property type="term" value="P:carbohydrate metabolic process"/>
    <property type="evidence" value="ECO:0007669"/>
    <property type="project" value="InterPro"/>
</dbReference>
<dbReference type="Gene3D" id="2.60.120.560">
    <property type="entry name" value="Exo-inulinase, domain 1"/>
    <property type="match status" value="1"/>
</dbReference>
<keyword evidence="3 5" id="KW-0378">Hydrolase</keyword>
<evidence type="ECO:0000313" key="8">
    <source>
        <dbReference type="EMBL" id="ROR96760.1"/>
    </source>
</evidence>
<evidence type="ECO:0000256" key="2">
    <source>
        <dbReference type="ARBA" id="ARBA00012758"/>
    </source>
</evidence>
<accession>A0A3N2DAC8</accession>
<dbReference type="PANTHER" id="PTHR43101">
    <property type="entry name" value="BETA-FRUCTOSIDASE"/>
    <property type="match status" value="1"/>
</dbReference>
<dbReference type="SMART" id="SM00640">
    <property type="entry name" value="Glyco_32"/>
    <property type="match status" value="1"/>
</dbReference>
<gene>
    <name evidence="8" type="ORF">EDD28_1351</name>
</gene>
<dbReference type="SUPFAM" id="SSF75005">
    <property type="entry name" value="Arabinanase/levansucrase/invertase"/>
    <property type="match status" value="1"/>
</dbReference>
<dbReference type="InterPro" id="IPR001362">
    <property type="entry name" value="Glyco_hydro_32"/>
</dbReference>
<dbReference type="InterPro" id="IPR023296">
    <property type="entry name" value="Glyco_hydro_beta-prop_sf"/>
</dbReference>
<dbReference type="EC" id="3.2.1.26" evidence="2"/>
<dbReference type="InterPro" id="IPR013148">
    <property type="entry name" value="Glyco_hydro_32_N"/>
</dbReference>